<feature type="domain" description="ATPase" evidence="1">
    <location>
        <begin position="3"/>
        <end position="207"/>
    </location>
</feature>
<dbReference type="InterPro" id="IPR011335">
    <property type="entry name" value="Restrct_endonuc-II-like"/>
</dbReference>
<dbReference type="InterPro" id="IPR004256">
    <property type="entry name" value="DUF234"/>
</dbReference>
<gene>
    <name evidence="3" type="ORF">OMM_05052</name>
</gene>
<dbReference type="PANTHER" id="PTHR34704:SF1">
    <property type="entry name" value="ATPASE"/>
    <property type="match status" value="1"/>
</dbReference>
<comment type="caution">
    <text evidence="3">The sequence shown here is derived from an EMBL/GenBank/DDBJ whole genome shotgun (WGS) entry which is preliminary data.</text>
</comment>
<reference evidence="4" key="1">
    <citation type="submission" date="2012-11" db="EMBL/GenBank/DDBJ databases">
        <authorList>
            <person name="Lucero-Rivera Y.E."/>
            <person name="Tovar-Ramirez D."/>
        </authorList>
    </citation>
    <scope>NUCLEOTIDE SEQUENCE [LARGE SCALE GENOMIC DNA]</scope>
    <source>
        <strain evidence="4">Araruama</strain>
    </source>
</reference>
<dbReference type="PANTHER" id="PTHR34704">
    <property type="entry name" value="ATPASE"/>
    <property type="match status" value="1"/>
</dbReference>
<dbReference type="SUPFAM" id="SSF52540">
    <property type="entry name" value="P-loop containing nucleoside triphosphate hydrolases"/>
    <property type="match status" value="1"/>
</dbReference>
<evidence type="ECO:0000313" key="3">
    <source>
        <dbReference type="EMBL" id="ETR67600.1"/>
    </source>
</evidence>
<dbReference type="AlphaFoldDB" id="A0A1V1NYE1"/>
<name>A0A1V1NYE1_9BACT</name>
<evidence type="ECO:0000259" key="2">
    <source>
        <dbReference type="Pfam" id="PF03008"/>
    </source>
</evidence>
<dbReference type="Pfam" id="PF01637">
    <property type="entry name" value="ATPase_2"/>
    <property type="match status" value="1"/>
</dbReference>
<dbReference type="SUPFAM" id="SSF52980">
    <property type="entry name" value="Restriction endonuclease-like"/>
    <property type="match status" value="1"/>
</dbReference>
<evidence type="ECO:0000313" key="4">
    <source>
        <dbReference type="Proteomes" id="UP000189670"/>
    </source>
</evidence>
<feature type="domain" description="DUF234" evidence="2">
    <location>
        <begin position="317"/>
        <end position="410"/>
    </location>
</feature>
<dbReference type="GO" id="GO:0005524">
    <property type="term" value="F:ATP binding"/>
    <property type="evidence" value="ECO:0007669"/>
    <property type="project" value="InterPro"/>
</dbReference>
<proteinExistence type="predicted"/>
<dbReference type="Proteomes" id="UP000189670">
    <property type="component" value="Unassembled WGS sequence"/>
</dbReference>
<protein>
    <submittedName>
        <fullName evidence="3">ATPase</fullName>
    </submittedName>
</protein>
<evidence type="ECO:0000259" key="1">
    <source>
        <dbReference type="Pfam" id="PF01637"/>
    </source>
</evidence>
<sequence>MKFMNRETELRCLNEVYHRDASQLLVLYGRRRIGKTELITHWLDNDIQKNTIYWVAYKSSSEILLEKFSRLIAPFLKDIEPGFRFNDWESALNQIFNIAKSKKLVLAIDEFPYLLDSVPEFSSILQMLWDQHKKHCHIILLVCGSNYHMMFQEFVSGKRPLYGRSTADLLLEEIEIDNISLFLPSYSQVQIVETFSIIGGVPKYLEMWNDKKSVFKNIEEIILSPITIFRQEAIFLIQDEISEPRTYIAILEAIGTGLKTPKEISIITGIAINHMGKYLKTLIELKFIRRVISLDTPNISNTKISRYEIKDAYLRFYFTYIHPNLEFIEQKRISRLMTIISQNFDSFVGKTAYEELARKLIIKLGDTNKLSFMPEYVGRVWNKKVEIDIAAINKKSQIVLLGECKWSRKKMNINDLDMLGNKSKLLPKVKDYRIQYALFSKNGFTAALIEKARIENVMLFQHANLERLV</sequence>
<dbReference type="EMBL" id="ATBP01001302">
    <property type="protein sequence ID" value="ETR67600.1"/>
    <property type="molecule type" value="Genomic_DNA"/>
</dbReference>
<accession>A0A1V1NYE1</accession>
<dbReference type="Pfam" id="PF03008">
    <property type="entry name" value="DUF234"/>
    <property type="match status" value="1"/>
</dbReference>
<dbReference type="InterPro" id="IPR027417">
    <property type="entry name" value="P-loop_NTPase"/>
</dbReference>
<dbReference type="InterPro" id="IPR011579">
    <property type="entry name" value="ATPase_dom"/>
</dbReference>
<dbReference type="Gene3D" id="3.40.50.300">
    <property type="entry name" value="P-loop containing nucleotide triphosphate hydrolases"/>
    <property type="match status" value="1"/>
</dbReference>
<organism evidence="3 4">
    <name type="scientific">Candidatus Magnetoglobus multicellularis str. Araruama</name>
    <dbReference type="NCBI Taxonomy" id="890399"/>
    <lineage>
        <taxon>Bacteria</taxon>
        <taxon>Pseudomonadati</taxon>
        <taxon>Thermodesulfobacteriota</taxon>
        <taxon>Desulfobacteria</taxon>
        <taxon>Desulfobacterales</taxon>
        <taxon>Desulfobacteraceae</taxon>
        <taxon>Candidatus Magnetoglobus</taxon>
    </lineage>
</organism>